<feature type="transmembrane region" description="Helical" evidence="6">
    <location>
        <begin position="421"/>
        <end position="446"/>
    </location>
</feature>
<evidence type="ECO:0000313" key="9">
    <source>
        <dbReference type="Proteomes" id="UP000227088"/>
    </source>
</evidence>
<feature type="transmembrane region" description="Helical" evidence="6">
    <location>
        <begin position="795"/>
        <end position="813"/>
    </location>
</feature>
<dbReference type="InterPro" id="IPR038766">
    <property type="entry name" value="Membrane_comp_ABC_pdt"/>
</dbReference>
<evidence type="ECO:0000259" key="7">
    <source>
        <dbReference type="Pfam" id="PF02687"/>
    </source>
</evidence>
<dbReference type="PANTHER" id="PTHR30287">
    <property type="entry name" value="MEMBRANE COMPONENT OF PREDICTED ABC SUPERFAMILY METABOLITE UPTAKE TRANSPORTER"/>
    <property type="match status" value="1"/>
</dbReference>
<protein>
    <recommendedName>
        <fullName evidence="7">ABC3 transporter permease C-terminal domain-containing protein</fullName>
    </recommendedName>
</protein>
<dbReference type="Proteomes" id="UP000227088">
    <property type="component" value="Unassembled WGS sequence"/>
</dbReference>
<evidence type="ECO:0000256" key="5">
    <source>
        <dbReference type="ARBA" id="ARBA00023136"/>
    </source>
</evidence>
<feature type="transmembrane region" description="Helical" evidence="6">
    <location>
        <begin position="757"/>
        <end position="783"/>
    </location>
</feature>
<keyword evidence="3 6" id="KW-0812">Transmembrane</keyword>
<evidence type="ECO:0000256" key="3">
    <source>
        <dbReference type="ARBA" id="ARBA00022692"/>
    </source>
</evidence>
<feature type="transmembrane region" description="Helical" evidence="6">
    <location>
        <begin position="711"/>
        <end position="728"/>
    </location>
</feature>
<name>A0A1Y5HSE7_OLEAN</name>
<feature type="transmembrane region" description="Helical" evidence="6">
    <location>
        <begin position="476"/>
        <end position="494"/>
    </location>
</feature>
<organism evidence="8 9">
    <name type="scientific">Oleispira antarctica</name>
    <dbReference type="NCBI Taxonomy" id="188908"/>
    <lineage>
        <taxon>Bacteria</taxon>
        <taxon>Pseudomonadati</taxon>
        <taxon>Pseudomonadota</taxon>
        <taxon>Gammaproteobacteria</taxon>
        <taxon>Oceanospirillales</taxon>
        <taxon>Oceanospirillaceae</taxon>
        <taxon>Oleispira</taxon>
    </lineage>
</organism>
<dbReference type="EMBL" id="MABE01000396">
    <property type="protein sequence ID" value="OUS40246.1"/>
    <property type="molecule type" value="Genomic_DNA"/>
</dbReference>
<accession>A0A1Y5HSE7</accession>
<feature type="domain" description="ABC3 transporter permease C-terminal" evidence="7">
    <location>
        <begin position="713"/>
        <end position="810"/>
    </location>
</feature>
<comment type="caution">
    <text evidence="8">The sequence shown here is derived from an EMBL/GenBank/DDBJ whole genome shotgun (WGS) entry which is preliminary data.</text>
</comment>
<dbReference type="AlphaFoldDB" id="A0A1Y5HSE7"/>
<feature type="domain" description="ABC3 transporter permease C-terminal" evidence="7">
    <location>
        <begin position="260"/>
        <end position="382"/>
    </location>
</feature>
<feature type="transmembrane region" description="Helical" evidence="6">
    <location>
        <begin position="345"/>
        <end position="372"/>
    </location>
</feature>
<keyword evidence="4 6" id="KW-1133">Transmembrane helix</keyword>
<evidence type="ECO:0000313" key="8">
    <source>
        <dbReference type="EMBL" id="OUS40246.1"/>
    </source>
</evidence>
<evidence type="ECO:0000256" key="2">
    <source>
        <dbReference type="ARBA" id="ARBA00022475"/>
    </source>
</evidence>
<dbReference type="Pfam" id="PF02687">
    <property type="entry name" value="FtsX"/>
    <property type="match status" value="2"/>
</dbReference>
<dbReference type="PANTHER" id="PTHR30287:SF1">
    <property type="entry name" value="INNER MEMBRANE PROTEIN"/>
    <property type="match status" value="1"/>
</dbReference>
<dbReference type="GO" id="GO:0005886">
    <property type="term" value="C:plasma membrane"/>
    <property type="evidence" value="ECO:0007669"/>
    <property type="project" value="UniProtKB-SubCell"/>
</dbReference>
<comment type="subcellular location">
    <subcellularLocation>
        <location evidence="1">Cell membrane</location>
        <topology evidence="1">Multi-pass membrane protein</topology>
    </subcellularLocation>
</comment>
<feature type="transmembrane region" description="Helical" evidence="6">
    <location>
        <begin position="393"/>
        <end position="415"/>
    </location>
</feature>
<evidence type="ECO:0000256" key="6">
    <source>
        <dbReference type="SAM" id="Phobius"/>
    </source>
</evidence>
<feature type="transmembrane region" description="Helical" evidence="6">
    <location>
        <begin position="256"/>
        <end position="276"/>
    </location>
</feature>
<evidence type="ECO:0000256" key="1">
    <source>
        <dbReference type="ARBA" id="ARBA00004651"/>
    </source>
</evidence>
<keyword evidence="5 6" id="KW-0472">Membrane</keyword>
<reference evidence="9" key="1">
    <citation type="journal article" date="2017" name="Proc. Natl. Acad. Sci. U.S.A.">
        <title>Simulation of Deepwater Horizon oil plume reveals substrate specialization within a complex community of hydrocarbon degraders.</title>
        <authorList>
            <person name="Hu P."/>
            <person name="Dubinsky E.A."/>
            <person name="Probst A.J."/>
            <person name="Wang J."/>
            <person name="Sieber C.M.K."/>
            <person name="Tom L.M."/>
            <person name="Gardinali P."/>
            <person name="Banfield J.F."/>
            <person name="Atlas R.M."/>
            <person name="Andersen G.L."/>
        </authorList>
    </citation>
    <scope>NUCLEOTIDE SEQUENCE [LARGE SCALE GENOMIC DNA]</scope>
</reference>
<feature type="transmembrane region" description="Helical" evidence="6">
    <location>
        <begin position="303"/>
        <end position="325"/>
    </location>
</feature>
<gene>
    <name evidence="8" type="ORF">A9R00_07000</name>
</gene>
<proteinExistence type="predicted"/>
<sequence>MKTNFAHLPLLSLRLLMAEVRAGKMTVILLALVLAVSSATIISVFSQRLDSAMLNKSTELLGADLRILSREKIPSQWYQQADDLGLKATTTLEFPSVVLLKQEMALAAIKAVDENYPLKGQLGTKQNALMTQGPNTGEVWLEPRLLALLNGQIGDEVEVGAIKLKISAVIINESDRAGNFYSLSPRLMMNLSDVAAAKLVQVGSRVSFRMLVAGDSLAVNKLQQELEPLLASHQSFESLTDNNQALAASLAKARSYLSLAAMLAIILAGIAIAMAAQDYARRHFDSSALLRTLGASRAYVTRLYLYQLLYLALLSSLVGLALGYIGQEMLSQLLATTLRQGAMDASLPAAGISAWLIASLTAPVTLMGFALPPLLRLGRVSPLRVLRRELEPMAWNSWAIYGLGLAMMVFLSYWFSNNLAMTLIIILGGFVILLVLLFLLQLLLFFSDKLMPKAKLSMSMRFAWQQINRDRYRTSIQILAFALTMMVMLIIAIVRNDLLNDWQKNLPQDSANFFAMNIQGYQVEDYQQDLDAAGFSISSAFPMVPGRLVGINAVAVKDSAQYSQDPAVQRDLVLSGGRELPIGNTLTEGEWFNAGINNEVSVAESLAKRLQLKLGDQLTFDVAGQQVTAKISSLRKVDWGSMKPNFYILFSDDITQQLPLNYLTSFYVPAEQNHKLTQIIRDYPGITLLDMSQVLIQVQGLLNQVTMAVEYLLALVLLAGVLVLLAALHSSLDDRLQQGAILRTLGAKRQQLQVMQWLEFLLLGGLAGFIAVAGAEVIGWLLYQRLFQLQYPWHLSYWLWIPVLSGLIIATLANRSLTPVIKQPPLVILRKL</sequence>
<evidence type="ECO:0000256" key="4">
    <source>
        <dbReference type="ARBA" id="ARBA00022989"/>
    </source>
</evidence>
<dbReference type="InterPro" id="IPR003838">
    <property type="entry name" value="ABC3_permease_C"/>
</dbReference>
<keyword evidence="2" id="KW-1003">Cell membrane</keyword>